<organism evidence="1 2">
    <name type="scientific">Goodea atripinnis</name>
    <dbReference type="NCBI Taxonomy" id="208336"/>
    <lineage>
        <taxon>Eukaryota</taxon>
        <taxon>Metazoa</taxon>
        <taxon>Chordata</taxon>
        <taxon>Craniata</taxon>
        <taxon>Vertebrata</taxon>
        <taxon>Euteleostomi</taxon>
        <taxon>Actinopterygii</taxon>
        <taxon>Neopterygii</taxon>
        <taxon>Teleostei</taxon>
        <taxon>Neoteleostei</taxon>
        <taxon>Acanthomorphata</taxon>
        <taxon>Ovalentaria</taxon>
        <taxon>Atherinomorphae</taxon>
        <taxon>Cyprinodontiformes</taxon>
        <taxon>Goodeidae</taxon>
        <taxon>Goodea</taxon>
    </lineage>
</organism>
<comment type="caution">
    <text evidence="1">The sequence shown here is derived from an EMBL/GenBank/DDBJ whole genome shotgun (WGS) entry which is preliminary data.</text>
</comment>
<keyword evidence="2" id="KW-1185">Reference proteome</keyword>
<sequence>MHSISSSHDFDSDQYLPPRGERIAPLQLDSTTVIAFGFLRCWGVFGSLSHFRQSSGAVPPWVPCRWAHVWRNEPRAIILISRPPQSLCLSLTSPCFLFTSLPNVWPLHLLYLSLSPLCASFHSSLLPVAPPPPVSWGCRGTSACTGSTGGPAKRNHRDAAAHLRLVLPENLPVHGLPCSQTCKWRHHGGWMGSLGFVWLNLLRLHRKHSVSEQ</sequence>
<evidence type="ECO:0000313" key="1">
    <source>
        <dbReference type="EMBL" id="MEQ2163862.1"/>
    </source>
</evidence>
<name>A0ABV0MXK1_9TELE</name>
<reference evidence="1 2" key="1">
    <citation type="submission" date="2021-06" db="EMBL/GenBank/DDBJ databases">
        <authorList>
            <person name="Palmer J.M."/>
        </authorList>
    </citation>
    <scope>NUCLEOTIDE SEQUENCE [LARGE SCALE GENOMIC DNA]</scope>
    <source>
        <strain evidence="1 2">GA_2019</strain>
        <tissue evidence="1">Muscle</tissue>
    </source>
</reference>
<gene>
    <name evidence="1" type="ORF">GOODEAATRI_000413</name>
</gene>
<protein>
    <submittedName>
        <fullName evidence="1">Uncharacterized protein</fullName>
    </submittedName>
</protein>
<dbReference type="Proteomes" id="UP001476798">
    <property type="component" value="Unassembled WGS sequence"/>
</dbReference>
<dbReference type="EMBL" id="JAHRIO010020003">
    <property type="protein sequence ID" value="MEQ2163862.1"/>
    <property type="molecule type" value="Genomic_DNA"/>
</dbReference>
<proteinExistence type="predicted"/>
<accession>A0ABV0MXK1</accession>
<evidence type="ECO:0000313" key="2">
    <source>
        <dbReference type="Proteomes" id="UP001476798"/>
    </source>
</evidence>